<dbReference type="InterPro" id="IPR005078">
    <property type="entry name" value="Peptidase_C54"/>
</dbReference>
<dbReference type="SUPFAM" id="SSF54001">
    <property type="entry name" value="Cysteine proteinases"/>
    <property type="match status" value="1"/>
</dbReference>
<dbReference type="GO" id="GO:0000045">
    <property type="term" value="P:autophagosome assembly"/>
    <property type="evidence" value="ECO:0007669"/>
    <property type="project" value="TreeGrafter"/>
</dbReference>
<gene>
    <name evidence="13" type="ORF">TMSB3V08_LOCUS7037</name>
</gene>
<comment type="catalytic activity">
    <reaction evidence="10">
        <text>[protein]-C-terminal L-amino acid-glycyl-phosphatidylethanolamide + H2O = [protein]-C-terminal L-amino acid-glycine + a 1,2-diacyl-sn-glycero-3-phosphoethanolamine</text>
        <dbReference type="Rhea" id="RHEA:67548"/>
        <dbReference type="Rhea" id="RHEA-COMP:17323"/>
        <dbReference type="Rhea" id="RHEA-COMP:17324"/>
        <dbReference type="ChEBI" id="CHEBI:15377"/>
        <dbReference type="ChEBI" id="CHEBI:64612"/>
        <dbReference type="ChEBI" id="CHEBI:172940"/>
        <dbReference type="ChEBI" id="CHEBI:172941"/>
    </reaction>
    <physiologicalReaction direction="left-to-right" evidence="10">
        <dbReference type="Rhea" id="RHEA:67549"/>
    </physiologicalReaction>
</comment>
<evidence type="ECO:0000256" key="4">
    <source>
        <dbReference type="ARBA" id="ARBA00022490"/>
    </source>
</evidence>
<evidence type="ECO:0000256" key="9">
    <source>
        <dbReference type="ARBA" id="ARBA00023006"/>
    </source>
</evidence>
<evidence type="ECO:0000256" key="3">
    <source>
        <dbReference type="ARBA" id="ARBA00022448"/>
    </source>
</evidence>
<evidence type="ECO:0000256" key="8">
    <source>
        <dbReference type="ARBA" id="ARBA00022927"/>
    </source>
</evidence>
<keyword evidence="4 11" id="KW-0963">Cytoplasm</keyword>
<keyword evidence="8 11" id="KW-0653">Protein transport</keyword>
<dbReference type="GO" id="GO:0034727">
    <property type="term" value="P:piecemeal microautophagy of the nucleus"/>
    <property type="evidence" value="ECO:0007669"/>
    <property type="project" value="TreeGrafter"/>
</dbReference>
<comment type="similarity">
    <text evidence="2 11">Belongs to the peptidase C54 family.</text>
</comment>
<protein>
    <recommendedName>
        <fullName evidence="11">Cysteine protease</fullName>
        <ecNumber evidence="11">3.4.22.-</ecNumber>
    </recommendedName>
</protein>
<dbReference type="EMBL" id="OB794430">
    <property type="protein sequence ID" value="CAD7430276.1"/>
    <property type="molecule type" value="Genomic_DNA"/>
</dbReference>
<sequence length="800" mass="90303">MPCRDQQVSVGRRSFVNCLGGTTVSRCVSNTGLEALKDRYHDLQHLSDSYLQAILALPQINKEDGSILSCVIRLKEYLAAFIPLGYVVENWAVPLLLILRGKLAPELRESWQRNLKEGTLPPLASFEDFLVNEAEWLEASQLRNRLNTSLSGPKKSPNHEKTLTLEVDVLVVSSIAHSQQIPSQLSSWFHLFGLTLADEGDSARPIDILLGAEWFPWIVTGRKVRGPPKMPPTIEAIWGYCLLGKSLGGLIQLSPADKKWEEYYRSTVKRCQLGRYEVELSFLTAPFLALHTLHQLVEDEGAVCPAASAALQTTTYMDDVVTPVKSLATIQAWLSPDQFQQVPTTTNPTDCTSRGLFLSKLMDYSLSWSGPAWNRRDGLILNCYMFRHSTAPSSGHYILPEWQSNYCFTMDMMFEAYLTHESGHLEPDDIPHTKDPVWILGKKYSAIYDVEMIRRDIRTKLWFTYRRGFVPIGDTGLTTDKGWGCMLRCGQMVLAQALVHLHLGREWNWHPETRNSAYLKILHMFEDRRAAAYSIHQIALMGASEGKDVGHWFGPNTVAQVLKKLAVYDEWSSVVIHVALDNTVVINEIKQLCRFKVLSVNPNSLHYRGEGLDLLGSSGEWKPLLLIVPLRLGLSDINPVYVQGLKTCFTFKQSLGVIGGKPNHALYFIGCVGNEAVYLDPHTTQLAGLVEDKEQEHERTLDATYHCQYASRMHILQMDPSVAVCFFCSTEEEFDVLCRLIQERLVVPEKQPLFELCNERPQQWSPMQDSAEEALGATACLSFEADRQFDDSDEDFELLG</sequence>
<evidence type="ECO:0000256" key="2">
    <source>
        <dbReference type="ARBA" id="ARBA00010958"/>
    </source>
</evidence>
<feature type="domain" description="Peptidase C54 catalytic" evidence="12">
    <location>
        <begin position="452"/>
        <end position="739"/>
    </location>
</feature>
<evidence type="ECO:0000313" key="13">
    <source>
        <dbReference type="EMBL" id="CAD7430276.1"/>
    </source>
</evidence>
<keyword evidence="7" id="KW-0788">Thiol protease</keyword>
<name>A0A7R9EA62_9NEOP</name>
<dbReference type="GO" id="GO:0015031">
    <property type="term" value="P:protein transport"/>
    <property type="evidence" value="ECO:0007669"/>
    <property type="project" value="UniProtKB-KW"/>
</dbReference>
<dbReference type="GO" id="GO:0005737">
    <property type="term" value="C:cytoplasm"/>
    <property type="evidence" value="ECO:0007669"/>
    <property type="project" value="UniProtKB-SubCell"/>
</dbReference>
<comment type="subcellular location">
    <subcellularLocation>
        <location evidence="1 11">Cytoplasm</location>
    </subcellularLocation>
</comment>
<keyword evidence="3" id="KW-0813">Transport</keyword>
<dbReference type="Pfam" id="PF03416">
    <property type="entry name" value="Peptidase_C54"/>
    <property type="match status" value="1"/>
</dbReference>
<evidence type="ECO:0000256" key="1">
    <source>
        <dbReference type="ARBA" id="ARBA00004496"/>
    </source>
</evidence>
<organism evidence="13">
    <name type="scientific">Timema monikensis</name>
    <dbReference type="NCBI Taxonomy" id="170555"/>
    <lineage>
        <taxon>Eukaryota</taxon>
        <taxon>Metazoa</taxon>
        <taxon>Ecdysozoa</taxon>
        <taxon>Arthropoda</taxon>
        <taxon>Hexapoda</taxon>
        <taxon>Insecta</taxon>
        <taxon>Pterygota</taxon>
        <taxon>Neoptera</taxon>
        <taxon>Polyneoptera</taxon>
        <taxon>Phasmatodea</taxon>
        <taxon>Timematodea</taxon>
        <taxon>Timematoidea</taxon>
        <taxon>Timematidae</taxon>
        <taxon>Timema</taxon>
    </lineage>
</organism>
<evidence type="ECO:0000259" key="12">
    <source>
        <dbReference type="Pfam" id="PF03416"/>
    </source>
</evidence>
<dbReference type="GO" id="GO:0000423">
    <property type="term" value="P:mitophagy"/>
    <property type="evidence" value="ECO:0007669"/>
    <property type="project" value="TreeGrafter"/>
</dbReference>
<dbReference type="GO" id="GO:0004197">
    <property type="term" value="F:cysteine-type endopeptidase activity"/>
    <property type="evidence" value="ECO:0007669"/>
    <property type="project" value="TreeGrafter"/>
</dbReference>
<dbReference type="EC" id="3.4.22.-" evidence="11"/>
<dbReference type="InterPro" id="IPR046792">
    <property type="entry name" value="Peptidase_C54_cat"/>
</dbReference>
<proteinExistence type="inferred from homology"/>
<keyword evidence="6 11" id="KW-0378">Hydrolase</keyword>
<dbReference type="InterPro" id="IPR038765">
    <property type="entry name" value="Papain-like_cys_pep_sf"/>
</dbReference>
<dbReference type="Pfam" id="PF03564">
    <property type="entry name" value="DUF1759"/>
    <property type="match status" value="1"/>
</dbReference>
<dbReference type="GO" id="GO:0035973">
    <property type="term" value="P:aggrephagy"/>
    <property type="evidence" value="ECO:0007669"/>
    <property type="project" value="TreeGrafter"/>
</dbReference>
<evidence type="ECO:0000256" key="7">
    <source>
        <dbReference type="ARBA" id="ARBA00022807"/>
    </source>
</evidence>
<dbReference type="AlphaFoldDB" id="A0A7R9EA62"/>
<dbReference type="GO" id="GO:0019786">
    <property type="term" value="F:protein-phosphatidylethanolamide deconjugating activity"/>
    <property type="evidence" value="ECO:0007669"/>
    <property type="project" value="InterPro"/>
</dbReference>
<evidence type="ECO:0000256" key="5">
    <source>
        <dbReference type="ARBA" id="ARBA00022670"/>
    </source>
</evidence>
<dbReference type="InterPro" id="IPR005312">
    <property type="entry name" value="DUF1759"/>
</dbReference>
<keyword evidence="5 11" id="KW-0645">Protease</keyword>
<reference evidence="13" key="1">
    <citation type="submission" date="2020-11" db="EMBL/GenBank/DDBJ databases">
        <authorList>
            <person name="Tran Van P."/>
        </authorList>
    </citation>
    <scope>NUCLEOTIDE SEQUENCE</scope>
</reference>
<dbReference type="GO" id="GO:0016485">
    <property type="term" value="P:protein processing"/>
    <property type="evidence" value="ECO:0007669"/>
    <property type="project" value="TreeGrafter"/>
</dbReference>
<accession>A0A7R9EA62</accession>
<keyword evidence="9 11" id="KW-0072">Autophagy</keyword>
<evidence type="ECO:0000256" key="10">
    <source>
        <dbReference type="ARBA" id="ARBA00029362"/>
    </source>
</evidence>
<evidence type="ECO:0000256" key="11">
    <source>
        <dbReference type="RuleBase" id="RU363115"/>
    </source>
</evidence>
<comment type="function">
    <text evidence="11">Cysteine protease that plays a key role in autophagy by mediating both proteolytic activation and delipidation of ATG8 family proteins.</text>
</comment>
<dbReference type="PANTHER" id="PTHR22624">
    <property type="entry name" value="CYSTEINE PROTEASE ATG4"/>
    <property type="match status" value="1"/>
</dbReference>
<evidence type="ECO:0000256" key="6">
    <source>
        <dbReference type="ARBA" id="ARBA00022801"/>
    </source>
</evidence>
<dbReference type="PANTHER" id="PTHR22624:SF49">
    <property type="entry name" value="CYSTEINE PROTEASE"/>
    <property type="match status" value="1"/>
</dbReference>